<organism evidence="1 2">
    <name type="scientific">Streptosporangium algeriense</name>
    <dbReference type="NCBI Taxonomy" id="1682748"/>
    <lineage>
        <taxon>Bacteria</taxon>
        <taxon>Bacillati</taxon>
        <taxon>Actinomycetota</taxon>
        <taxon>Actinomycetes</taxon>
        <taxon>Streptosporangiales</taxon>
        <taxon>Streptosporangiaceae</taxon>
        <taxon>Streptosporangium</taxon>
    </lineage>
</organism>
<accession>A0ABW3E7C9</accession>
<name>A0ABW3E7C9_9ACTN</name>
<proteinExistence type="predicted"/>
<evidence type="ECO:0000313" key="2">
    <source>
        <dbReference type="Proteomes" id="UP001597024"/>
    </source>
</evidence>
<reference evidence="2" key="1">
    <citation type="journal article" date="2019" name="Int. J. Syst. Evol. Microbiol.">
        <title>The Global Catalogue of Microorganisms (GCM) 10K type strain sequencing project: providing services to taxonomists for standard genome sequencing and annotation.</title>
        <authorList>
            <consortium name="The Broad Institute Genomics Platform"/>
            <consortium name="The Broad Institute Genome Sequencing Center for Infectious Disease"/>
            <person name="Wu L."/>
            <person name="Ma J."/>
        </authorList>
    </citation>
    <scope>NUCLEOTIDE SEQUENCE [LARGE SCALE GENOMIC DNA]</scope>
    <source>
        <strain evidence="2">CCUG 62974</strain>
    </source>
</reference>
<dbReference type="Gene3D" id="3.40.50.1820">
    <property type="entry name" value="alpha/beta hydrolase"/>
    <property type="match status" value="1"/>
</dbReference>
<comment type="caution">
    <text evidence="1">The sequence shown here is derived from an EMBL/GenBank/DDBJ whole genome shotgun (WGS) entry which is preliminary data.</text>
</comment>
<protein>
    <recommendedName>
        <fullName evidence="3">Alpha/beta hydrolase</fullName>
    </recommendedName>
</protein>
<evidence type="ECO:0000313" key="1">
    <source>
        <dbReference type="EMBL" id="MFD0891979.1"/>
    </source>
</evidence>
<gene>
    <name evidence="1" type="ORF">ACFQ08_46125</name>
</gene>
<sequence length="167" mass="18693">GATIGLELLARFPDRVRTLLAHEPPLVTLVDDAARWRAWYEDLVEINEKVGTRTSFDYFFAHLVSDGAGEQPQVSVPDSHLPEWDVYFRRELRRIVAYEPDAVALKNVRDALVPVIGADSRAYWHGRAVLTLGEQVGVETAEVPGGHLAPVYQPVPFHEAIRERLSG</sequence>
<keyword evidence="2" id="KW-1185">Reference proteome</keyword>
<dbReference type="InterPro" id="IPR029058">
    <property type="entry name" value="AB_hydrolase_fold"/>
</dbReference>
<feature type="non-terminal residue" evidence="1">
    <location>
        <position position="1"/>
    </location>
</feature>
<dbReference type="Proteomes" id="UP001597024">
    <property type="component" value="Unassembled WGS sequence"/>
</dbReference>
<dbReference type="SUPFAM" id="SSF53474">
    <property type="entry name" value="alpha/beta-Hydrolases"/>
    <property type="match status" value="1"/>
</dbReference>
<evidence type="ECO:0008006" key="3">
    <source>
        <dbReference type="Google" id="ProtNLM"/>
    </source>
</evidence>
<feature type="non-terminal residue" evidence="1">
    <location>
        <position position="167"/>
    </location>
</feature>
<dbReference type="EMBL" id="JBHTHX010003652">
    <property type="protein sequence ID" value="MFD0891979.1"/>
    <property type="molecule type" value="Genomic_DNA"/>
</dbReference>